<sequence>MRISPFFLSTLCVGIGIVSSQLADVDRMQHDLAKFLSIARYNETQKAQARAGIKMALDSVGLPSMTHTFIHEETNEIGMNVIAVHRGPYYGTADDKLIVIMWIVDIIMIGVDDNGSGVAALLEAARIMVTLDALYRRQHSIIYLFADMKHKGLAGSHAFVEDVLLPLLQRSNSTIAGAVVVDGLLHFDPFPSSQAMPDSFTDTFPDSSKELHDHKHMGDFIQVTSRDKKDEAIFHKYPKFLLKLA</sequence>
<dbReference type="InterPro" id="IPR045175">
    <property type="entry name" value="M28_fam"/>
</dbReference>
<dbReference type="Gene3D" id="3.40.630.10">
    <property type="entry name" value="Zn peptidases"/>
    <property type="match status" value="1"/>
</dbReference>
<proteinExistence type="inferred from homology"/>
<accession>A0A2A2KQ08</accession>
<evidence type="ECO:0000259" key="4">
    <source>
        <dbReference type="Pfam" id="PF04389"/>
    </source>
</evidence>
<feature type="domain" description="Peptidase M28" evidence="4">
    <location>
        <begin position="110"/>
        <end position="189"/>
    </location>
</feature>
<dbReference type="AlphaFoldDB" id="A0A2A2KQ08"/>
<dbReference type="EMBL" id="LIAE01007981">
    <property type="protein sequence ID" value="PAV75978.1"/>
    <property type="molecule type" value="Genomic_DNA"/>
</dbReference>
<feature type="signal peptide" evidence="3">
    <location>
        <begin position="1"/>
        <end position="20"/>
    </location>
</feature>
<evidence type="ECO:0000256" key="2">
    <source>
        <dbReference type="ARBA" id="ARBA00005634"/>
    </source>
</evidence>
<protein>
    <recommendedName>
        <fullName evidence="4">Peptidase M28 domain-containing protein</fullName>
    </recommendedName>
</protein>
<dbReference type="STRING" id="2018661.A0A2A2KQ08"/>
<organism evidence="5 6">
    <name type="scientific">Diploscapter pachys</name>
    <dbReference type="NCBI Taxonomy" id="2018661"/>
    <lineage>
        <taxon>Eukaryota</taxon>
        <taxon>Metazoa</taxon>
        <taxon>Ecdysozoa</taxon>
        <taxon>Nematoda</taxon>
        <taxon>Chromadorea</taxon>
        <taxon>Rhabditida</taxon>
        <taxon>Rhabditina</taxon>
        <taxon>Rhabditomorpha</taxon>
        <taxon>Rhabditoidea</taxon>
        <taxon>Rhabditidae</taxon>
        <taxon>Diploscapter</taxon>
    </lineage>
</organism>
<feature type="chain" id="PRO_5012878124" description="Peptidase M28 domain-containing protein" evidence="3">
    <location>
        <begin position="21"/>
        <end position="245"/>
    </location>
</feature>
<dbReference type="Pfam" id="PF04389">
    <property type="entry name" value="Peptidase_M28"/>
    <property type="match status" value="1"/>
</dbReference>
<dbReference type="GO" id="GO:0006508">
    <property type="term" value="P:proteolysis"/>
    <property type="evidence" value="ECO:0007669"/>
    <property type="project" value="InterPro"/>
</dbReference>
<reference evidence="5 6" key="1">
    <citation type="journal article" date="2017" name="Curr. Biol.">
        <title>Genome architecture and evolution of a unichromosomal asexual nematode.</title>
        <authorList>
            <person name="Fradin H."/>
            <person name="Zegar C."/>
            <person name="Gutwein M."/>
            <person name="Lucas J."/>
            <person name="Kovtun M."/>
            <person name="Corcoran D."/>
            <person name="Baugh L.R."/>
            <person name="Kiontke K."/>
            <person name="Gunsalus K."/>
            <person name="Fitch D.H."/>
            <person name="Piano F."/>
        </authorList>
    </citation>
    <scope>NUCLEOTIDE SEQUENCE [LARGE SCALE GENOMIC DNA]</scope>
    <source>
        <strain evidence="5">PF1309</strain>
    </source>
</reference>
<dbReference type="PANTHER" id="PTHR12147:SF26">
    <property type="entry name" value="PEPTIDASE M28 DOMAIN-CONTAINING PROTEIN"/>
    <property type="match status" value="1"/>
</dbReference>
<evidence type="ECO:0000256" key="1">
    <source>
        <dbReference type="ARBA" id="ARBA00001947"/>
    </source>
</evidence>
<dbReference type="GO" id="GO:0008235">
    <property type="term" value="F:metalloexopeptidase activity"/>
    <property type="evidence" value="ECO:0007669"/>
    <property type="project" value="InterPro"/>
</dbReference>
<dbReference type="InterPro" id="IPR007484">
    <property type="entry name" value="Peptidase_M28"/>
</dbReference>
<evidence type="ECO:0000256" key="3">
    <source>
        <dbReference type="SAM" id="SignalP"/>
    </source>
</evidence>
<evidence type="ECO:0000313" key="5">
    <source>
        <dbReference type="EMBL" id="PAV75978.1"/>
    </source>
</evidence>
<evidence type="ECO:0000313" key="6">
    <source>
        <dbReference type="Proteomes" id="UP000218231"/>
    </source>
</evidence>
<keyword evidence="3" id="KW-0732">Signal</keyword>
<comment type="cofactor">
    <cofactor evidence="1">
        <name>Zn(2+)</name>
        <dbReference type="ChEBI" id="CHEBI:29105"/>
    </cofactor>
</comment>
<name>A0A2A2KQ08_9BILA</name>
<dbReference type="SUPFAM" id="SSF53187">
    <property type="entry name" value="Zn-dependent exopeptidases"/>
    <property type="match status" value="1"/>
</dbReference>
<dbReference type="OrthoDB" id="2214at2759"/>
<dbReference type="PANTHER" id="PTHR12147">
    <property type="entry name" value="METALLOPEPTIDASE M28 FAMILY MEMBER"/>
    <property type="match status" value="1"/>
</dbReference>
<comment type="similarity">
    <text evidence="2">Belongs to the peptidase M28 family. M28B subfamily.</text>
</comment>
<comment type="caution">
    <text evidence="5">The sequence shown here is derived from an EMBL/GenBank/DDBJ whole genome shotgun (WGS) entry which is preliminary data.</text>
</comment>
<gene>
    <name evidence="5" type="ORF">WR25_01588</name>
</gene>
<dbReference type="Proteomes" id="UP000218231">
    <property type="component" value="Unassembled WGS sequence"/>
</dbReference>
<keyword evidence="6" id="KW-1185">Reference proteome</keyword>